<keyword evidence="2" id="KW-1185">Reference proteome</keyword>
<name>A0ABP8NAL1_9BACT</name>
<dbReference type="InterPro" id="IPR007838">
    <property type="entry name" value="Cell_div_ZapA-like"/>
</dbReference>
<dbReference type="Proteomes" id="UP001500067">
    <property type="component" value="Unassembled WGS sequence"/>
</dbReference>
<dbReference type="InterPro" id="IPR042233">
    <property type="entry name" value="Cell_div_ZapA_N"/>
</dbReference>
<dbReference type="EMBL" id="BAABFA010000008">
    <property type="protein sequence ID" value="GAA4463225.1"/>
    <property type="molecule type" value="Genomic_DNA"/>
</dbReference>
<organism evidence="1 2">
    <name type="scientific">Nemorincola caseinilytica</name>
    <dbReference type="NCBI Taxonomy" id="2054315"/>
    <lineage>
        <taxon>Bacteria</taxon>
        <taxon>Pseudomonadati</taxon>
        <taxon>Bacteroidota</taxon>
        <taxon>Chitinophagia</taxon>
        <taxon>Chitinophagales</taxon>
        <taxon>Chitinophagaceae</taxon>
        <taxon>Nemorincola</taxon>
    </lineage>
</organism>
<dbReference type="InterPro" id="IPR036192">
    <property type="entry name" value="Cell_div_ZapA-like_sf"/>
</dbReference>
<sequence length="114" mass="12962">MISQDKPSSPSQEQPEEGMLPITVWLAGRSYRIRIEPGEESEVRKAIRLADQKITELRTHYAGKDDQDFIAMCLLSYATDSAIHVFSDPVLQDEIKKLSNKIDRALRNSGKEEE</sequence>
<comment type="caution">
    <text evidence="1">The sequence shown here is derived from an EMBL/GenBank/DDBJ whole genome shotgun (WGS) entry which is preliminary data.</text>
</comment>
<gene>
    <name evidence="1" type="ORF">GCM10023093_11250</name>
</gene>
<reference evidence="2" key="1">
    <citation type="journal article" date="2019" name="Int. J. Syst. Evol. Microbiol.">
        <title>The Global Catalogue of Microorganisms (GCM) 10K type strain sequencing project: providing services to taxonomists for standard genome sequencing and annotation.</title>
        <authorList>
            <consortium name="The Broad Institute Genomics Platform"/>
            <consortium name="The Broad Institute Genome Sequencing Center for Infectious Disease"/>
            <person name="Wu L."/>
            <person name="Ma J."/>
        </authorList>
    </citation>
    <scope>NUCLEOTIDE SEQUENCE [LARGE SCALE GENOMIC DNA]</scope>
    <source>
        <strain evidence="2">JCM 32105</strain>
    </source>
</reference>
<dbReference type="RefSeq" id="WP_345079841.1">
    <property type="nucleotide sequence ID" value="NZ_BAABFA010000008.1"/>
</dbReference>
<dbReference type="Gene3D" id="3.30.160.880">
    <property type="entry name" value="Cell division protein ZapA protomer, N-terminal domain"/>
    <property type="match status" value="1"/>
</dbReference>
<proteinExistence type="predicted"/>
<dbReference type="Pfam" id="PF05164">
    <property type="entry name" value="ZapA"/>
    <property type="match status" value="1"/>
</dbReference>
<dbReference type="SUPFAM" id="SSF102829">
    <property type="entry name" value="Cell division protein ZapA-like"/>
    <property type="match status" value="1"/>
</dbReference>
<protein>
    <recommendedName>
        <fullName evidence="3">Cell division protein ZapA</fullName>
    </recommendedName>
</protein>
<accession>A0ABP8NAL1</accession>
<evidence type="ECO:0008006" key="3">
    <source>
        <dbReference type="Google" id="ProtNLM"/>
    </source>
</evidence>
<evidence type="ECO:0000313" key="1">
    <source>
        <dbReference type="EMBL" id="GAA4463225.1"/>
    </source>
</evidence>
<evidence type="ECO:0000313" key="2">
    <source>
        <dbReference type="Proteomes" id="UP001500067"/>
    </source>
</evidence>